<dbReference type="Gene3D" id="1.20.1560.10">
    <property type="entry name" value="ABC transporter type 1, transmembrane domain"/>
    <property type="match status" value="1"/>
</dbReference>
<keyword evidence="5" id="KW-0067">ATP-binding</keyword>
<gene>
    <name evidence="10" type="ORF">PBS001_LOCUS3028</name>
</gene>
<evidence type="ECO:0000256" key="7">
    <source>
        <dbReference type="ARBA" id="ARBA00023136"/>
    </source>
</evidence>
<evidence type="ECO:0000256" key="4">
    <source>
        <dbReference type="ARBA" id="ARBA00022741"/>
    </source>
</evidence>
<accession>A0ABN8CU32</accession>
<keyword evidence="11" id="KW-1185">Reference proteome</keyword>
<comment type="subcellular location">
    <subcellularLocation>
        <location evidence="1">Endomembrane system</location>
        <topology evidence="1">Multi-pass membrane protein</topology>
    </subcellularLocation>
</comment>
<dbReference type="Proteomes" id="UP001158986">
    <property type="component" value="Unassembled WGS sequence"/>
</dbReference>
<dbReference type="EMBL" id="CAKLCB010000165">
    <property type="protein sequence ID" value="CAH0516355.1"/>
    <property type="molecule type" value="Genomic_DNA"/>
</dbReference>
<comment type="caution">
    <text evidence="10">The sequence shown here is derived from an EMBL/GenBank/DDBJ whole genome shotgun (WGS) entry which is preliminary data.</text>
</comment>
<dbReference type="Gene3D" id="3.40.50.300">
    <property type="entry name" value="P-loop containing nucleotide triphosphate hydrolases"/>
    <property type="match status" value="1"/>
</dbReference>
<evidence type="ECO:0000256" key="3">
    <source>
        <dbReference type="ARBA" id="ARBA00022737"/>
    </source>
</evidence>
<feature type="transmembrane region" description="Helical" evidence="8">
    <location>
        <begin position="21"/>
        <end position="42"/>
    </location>
</feature>
<proteinExistence type="predicted"/>
<name>A0ABN8CU32_9STRA</name>
<keyword evidence="3" id="KW-0677">Repeat</keyword>
<evidence type="ECO:0000313" key="10">
    <source>
        <dbReference type="EMBL" id="CAH0516355.1"/>
    </source>
</evidence>
<keyword evidence="7 8" id="KW-0472">Membrane</keyword>
<keyword evidence="6 8" id="KW-1133">Transmembrane helix</keyword>
<dbReference type="InterPro" id="IPR003439">
    <property type="entry name" value="ABC_transporter-like_ATP-bd"/>
</dbReference>
<dbReference type="InterPro" id="IPR027417">
    <property type="entry name" value="P-loop_NTPase"/>
</dbReference>
<feature type="domain" description="ABC transporter" evidence="9">
    <location>
        <begin position="148"/>
        <end position="192"/>
    </location>
</feature>
<reference evidence="10 11" key="1">
    <citation type="submission" date="2021-11" db="EMBL/GenBank/DDBJ databases">
        <authorList>
            <person name="Islam A."/>
            <person name="Islam S."/>
            <person name="Flora M.S."/>
            <person name="Rahman M."/>
            <person name="Ziaur R.M."/>
            <person name="Epstein J.H."/>
            <person name="Hassan M."/>
            <person name="Klassen M."/>
            <person name="Woodard K."/>
            <person name="Webb A."/>
            <person name="Webby R.J."/>
            <person name="El Zowalaty M.E."/>
        </authorList>
    </citation>
    <scope>NUCLEOTIDE SEQUENCE [LARGE SCALE GENOMIC DNA]</scope>
    <source>
        <strain evidence="10">Pbs1</strain>
    </source>
</reference>
<dbReference type="PANTHER" id="PTHR24223:SF443">
    <property type="entry name" value="MULTIDRUG-RESISTANCE LIKE PROTEIN 1, ISOFORM I"/>
    <property type="match status" value="1"/>
</dbReference>
<evidence type="ECO:0000256" key="2">
    <source>
        <dbReference type="ARBA" id="ARBA00022692"/>
    </source>
</evidence>
<evidence type="ECO:0000256" key="5">
    <source>
        <dbReference type="ARBA" id="ARBA00022840"/>
    </source>
</evidence>
<dbReference type="InterPro" id="IPR036640">
    <property type="entry name" value="ABC1_TM_sf"/>
</dbReference>
<evidence type="ECO:0000313" key="11">
    <source>
        <dbReference type="Proteomes" id="UP001158986"/>
    </source>
</evidence>
<sequence length="200" mass="22516">MQALKINETTKAFLLLNLIDYWLGVRLEFLGAVITFAVAYFVSHNHAVLPSAMAGLLLCYSQDMTSLLNWTIRSKIDMENMVTSVKRTDEYCHVDVEPVTLLAHHHERYTLPMSRTLQLQPYWPEHGKIDFVNVCVKHDSNAMPVLLDISFTVQGGEKVGICGRTGAGKSLLLLALFRMVSFDSAVKGGSIYIDELRQLR</sequence>
<evidence type="ECO:0000259" key="9">
    <source>
        <dbReference type="Pfam" id="PF00005"/>
    </source>
</evidence>
<evidence type="ECO:0000256" key="1">
    <source>
        <dbReference type="ARBA" id="ARBA00004127"/>
    </source>
</evidence>
<dbReference type="PANTHER" id="PTHR24223">
    <property type="entry name" value="ATP-BINDING CASSETTE SUB-FAMILY C"/>
    <property type="match status" value="1"/>
</dbReference>
<keyword evidence="2 8" id="KW-0812">Transmembrane</keyword>
<keyword evidence="4" id="KW-0547">Nucleotide-binding</keyword>
<dbReference type="InterPro" id="IPR050173">
    <property type="entry name" value="ABC_transporter_C-like"/>
</dbReference>
<protein>
    <recommendedName>
        <fullName evidence="9">ABC transporter domain-containing protein</fullName>
    </recommendedName>
</protein>
<dbReference type="Pfam" id="PF00005">
    <property type="entry name" value="ABC_tran"/>
    <property type="match status" value="1"/>
</dbReference>
<evidence type="ECO:0000256" key="8">
    <source>
        <dbReference type="SAM" id="Phobius"/>
    </source>
</evidence>
<dbReference type="SUPFAM" id="SSF52540">
    <property type="entry name" value="P-loop containing nucleoside triphosphate hydrolases"/>
    <property type="match status" value="1"/>
</dbReference>
<organism evidence="10 11">
    <name type="scientific">Peronospora belbahrii</name>
    <dbReference type="NCBI Taxonomy" id="622444"/>
    <lineage>
        <taxon>Eukaryota</taxon>
        <taxon>Sar</taxon>
        <taxon>Stramenopiles</taxon>
        <taxon>Oomycota</taxon>
        <taxon>Peronosporomycetes</taxon>
        <taxon>Peronosporales</taxon>
        <taxon>Peronosporaceae</taxon>
        <taxon>Peronospora</taxon>
    </lineage>
</organism>
<evidence type="ECO:0000256" key="6">
    <source>
        <dbReference type="ARBA" id="ARBA00022989"/>
    </source>
</evidence>